<dbReference type="InterPro" id="IPR004360">
    <property type="entry name" value="Glyas_Fos-R_dOase_dom"/>
</dbReference>
<dbReference type="CDD" id="cd07247">
    <property type="entry name" value="SgaA_N_like"/>
    <property type="match status" value="2"/>
</dbReference>
<dbReference type="Pfam" id="PF00903">
    <property type="entry name" value="Glyoxalase"/>
    <property type="match status" value="2"/>
</dbReference>
<dbReference type="RefSeq" id="WP_083371231.1">
    <property type="nucleotide sequence ID" value="NZ_LT629776.1"/>
</dbReference>
<feature type="domain" description="VOC" evidence="1">
    <location>
        <begin position="11"/>
        <end position="124"/>
    </location>
</feature>
<feature type="domain" description="VOC" evidence="1">
    <location>
        <begin position="138"/>
        <end position="255"/>
    </location>
</feature>
<dbReference type="EMBL" id="LT629776">
    <property type="protein sequence ID" value="SDR83633.1"/>
    <property type="molecule type" value="Genomic_DNA"/>
</dbReference>
<dbReference type="Proteomes" id="UP000185663">
    <property type="component" value="Chromosome I"/>
</dbReference>
<gene>
    <name evidence="2" type="ORF">SAMN04489860_0180</name>
</gene>
<dbReference type="AlphaFoldDB" id="A0A1H1MA17"/>
<dbReference type="SUPFAM" id="SSF54593">
    <property type="entry name" value="Glyoxalase/Bleomycin resistance protein/Dihydroxybiphenyl dioxygenase"/>
    <property type="match status" value="1"/>
</dbReference>
<name>A0A1H1MA17_9CELL</name>
<organism evidence="2 3">
    <name type="scientific">Paraoerskovia marina</name>
    <dbReference type="NCBI Taxonomy" id="545619"/>
    <lineage>
        <taxon>Bacteria</taxon>
        <taxon>Bacillati</taxon>
        <taxon>Actinomycetota</taxon>
        <taxon>Actinomycetes</taxon>
        <taxon>Micrococcales</taxon>
        <taxon>Cellulomonadaceae</taxon>
        <taxon>Paraoerskovia</taxon>
    </lineage>
</organism>
<dbReference type="PANTHER" id="PTHR33993:SF14">
    <property type="entry name" value="GB|AAF24581.1"/>
    <property type="match status" value="1"/>
</dbReference>
<dbReference type="PROSITE" id="PS51819">
    <property type="entry name" value="VOC"/>
    <property type="match status" value="2"/>
</dbReference>
<evidence type="ECO:0000313" key="2">
    <source>
        <dbReference type="EMBL" id="SDR83633.1"/>
    </source>
</evidence>
<dbReference type="PANTHER" id="PTHR33993">
    <property type="entry name" value="GLYOXALASE-RELATED"/>
    <property type="match status" value="1"/>
</dbReference>
<protein>
    <recommendedName>
        <fullName evidence="1">VOC domain-containing protein</fullName>
    </recommendedName>
</protein>
<evidence type="ECO:0000259" key="1">
    <source>
        <dbReference type="PROSITE" id="PS51819"/>
    </source>
</evidence>
<sequence length="260" mass="27698">MPATPDLPVGAPCWNDLGTPDLDTTVAFYTDLFGWGHLDYGEEYGHYGAFTLDDVPIAGVGPNAADDAVSAWNVYLKVADVKDAVERSAQAGATVLVPPMEVPAFGANAFVTDPSGAVVGLWEARGHNGFGRLAEVGAPAWHELLTRDYAAAVDFYRDVLGWTINVQGDTDEFRYSVFQPEGGDQHAGIMDASGWLDEKVGAHWSVYFLIDDADETCNRAVELGGGISMAPEDSPYGRMAVLTDPLGAQFKVITAANPPA</sequence>
<dbReference type="OrthoDB" id="9793039at2"/>
<dbReference type="Gene3D" id="3.10.180.10">
    <property type="entry name" value="2,3-Dihydroxybiphenyl 1,2-Dioxygenase, domain 1"/>
    <property type="match status" value="2"/>
</dbReference>
<dbReference type="InterPro" id="IPR029068">
    <property type="entry name" value="Glyas_Bleomycin-R_OHBP_Dase"/>
</dbReference>
<proteinExistence type="predicted"/>
<keyword evidence="3" id="KW-1185">Reference proteome</keyword>
<dbReference type="InterPro" id="IPR052164">
    <property type="entry name" value="Anthracycline_SecMetBiosynth"/>
</dbReference>
<reference evidence="2 3" key="1">
    <citation type="submission" date="2016-10" db="EMBL/GenBank/DDBJ databases">
        <authorList>
            <person name="de Groot N.N."/>
        </authorList>
    </citation>
    <scope>NUCLEOTIDE SEQUENCE [LARGE SCALE GENOMIC DNA]</scope>
    <source>
        <strain evidence="2 3">DSM 22126</strain>
    </source>
</reference>
<evidence type="ECO:0000313" key="3">
    <source>
        <dbReference type="Proteomes" id="UP000185663"/>
    </source>
</evidence>
<dbReference type="STRING" id="545619.SAMN04489860_0180"/>
<dbReference type="eggNOG" id="COG3324">
    <property type="taxonomic scope" value="Bacteria"/>
</dbReference>
<dbReference type="InterPro" id="IPR037523">
    <property type="entry name" value="VOC_core"/>
</dbReference>
<accession>A0A1H1MA17</accession>